<feature type="non-terminal residue" evidence="2">
    <location>
        <position position="189"/>
    </location>
</feature>
<feature type="compositionally biased region" description="Basic and acidic residues" evidence="1">
    <location>
        <begin position="46"/>
        <end position="77"/>
    </location>
</feature>
<feature type="region of interest" description="Disordered" evidence="1">
    <location>
        <begin position="148"/>
        <end position="189"/>
    </location>
</feature>
<accession>A0A0F8ZQ13</accession>
<sequence length="189" mass="20987">MIVEDSDSTEDSTDDQNTDTQETDGDDATDTKALTKEQIEEFLNSDDGRKALQTEADKRQGTYERRMTTLQRQRDASLEQQRSETATQQLIDSGDLEELGQQTADQVRERALLQQAAGRVSSELETMLLERPDFRVLGEDLLSKIYTDVQKSGGGAVKEPKEGEGKNAGTKGYKEPKADHKVKSGGKEE</sequence>
<comment type="caution">
    <text evidence="2">The sequence shown here is derived from an EMBL/GenBank/DDBJ whole genome shotgun (WGS) entry which is preliminary data.</text>
</comment>
<feature type="compositionally biased region" description="Acidic residues" evidence="1">
    <location>
        <begin position="1"/>
        <end position="28"/>
    </location>
</feature>
<proteinExistence type="predicted"/>
<gene>
    <name evidence="2" type="ORF">LCGC14_2668110</name>
</gene>
<protein>
    <recommendedName>
        <fullName evidence="3">Scaffolding protein</fullName>
    </recommendedName>
</protein>
<feature type="region of interest" description="Disordered" evidence="1">
    <location>
        <begin position="1"/>
        <end position="103"/>
    </location>
</feature>
<dbReference type="EMBL" id="LAZR01046707">
    <property type="protein sequence ID" value="KKK95908.1"/>
    <property type="molecule type" value="Genomic_DNA"/>
</dbReference>
<name>A0A0F8ZQ13_9ZZZZ</name>
<reference evidence="2" key="1">
    <citation type="journal article" date="2015" name="Nature">
        <title>Complex archaea that bridge the gap between prokaryotes and eukaryotes.</title>
        <authorList>
            <person name="Spang A."/>
            <person name="Saw J.H."/>
            <person name="Jorgensen S.L."/>
            <person name="Zaremba-Niedzwiedzka K."/>
            <person name="Martijn J."/>
            <person name="Lind A.E."/>
            <person name="van Eijk R."/>
            <person name="Schleper C."/>
            <person name="Guy L."/>
            <person name="Ettema T.J."/>
        </authorList>
    </citation>
    <scope>NUCLEOTIDE SEQUENCE</scope>
</reference>
<feature type="compositionally biased region" description="Basic and acidic residues" evidence="1">
    <location>
        <begin position="29"/>
        <end position="39"/>
    </location>
</feature>
<organism evidence="2">
    <name type="scientific">marine sediment metagenome</name>
    <dbReference type="NCBI Taxonomy" id="412755"/>
    <lineage>
        <taxon>unclassified sequences</taxon>
        <taxon>metagenomes</taxon>
        <taxon>ecological metagenomes</taxon>
    </lineage>
</organism>
<feature type="compositionally biased region" description="Basic and acidic residues" evidence="1">
    <location>
        <begin position="172"/>
        <end position="189"/>
    </location>
</feature>
<feature type="compositionally biased region" description="Polar residues" evidence="1">
    <location>
        <begin position="78"/>
        <end position="91"/>
    </location>
</feature>
<evidence type="ECO:0000313" key="2">
    <source>
        <dbReference type="EMBL" id="KKK95908.1"/>
    </source>
</evidence>
<evidence type="ECO:0008006" key="3">
    <source>
        <dbReference type="Google" id="ProtNLM"/>
    </source>
</evidence>
<evidence type="ECO:0000256" key="1">
    <source>
        <dbReference type="SAM" id="MobiDB-lite"/>
    </source>
</evidence>
<dbReference type="AlphaFoldDB" id="A0A0F8ZQ13"/>